<dbReference type="Proteomes" id="UP001501237">
    <property type="component" value="Unassembled WGS sequence"/>
</dbReference>
<comment type="caution">
    <text evidence="7">The sequence shown here is derived from an EMBL/GenBank/DDBJ whole genome shotgun (WGS) entry which is preliminary data.</text>
</comment>
<keyword evidence="3" id="KW-0238">DNA-binding</keyword>
<dbReference type="Pfam" id="PF00072">
    <property type="entry name" value="Response_reg"/>
    <property type="match status" value="1"/>
</dbReference>
<dbReference type="EMBL" id="BAAAUV010000011">
    <property type="protein sequence ID" value="GAA3220576.1"/>
    <property type="molecule type" value="Genomic_DNA"/>
</dbReference>
<dbReference type="InterPro" id="IPR011006">
    <property type="entry name" value="CheY-like_superfamily"/>
</dbReference>
<evidence type="ECO:0000313" key="7">
    <source>
        <dbReference type="EMBL" id="GAA3220576.1"/>
    </source>
</evidence>
<evidence type="ECO:0000256" key="2">
    <source>
        <dbReference type="ARBA" id="ARBA00023015"/>
    </source>
</evidence>
<gene>
    <name evidence="7" type="ORF">GCM10010468_45230</name>
</gene>
<dbReference type="PANTHER" id="PTHR48111">
    <property type="entry name" value="REGULATOR OF RPOS"/>
    <property type="match status" value="1"/>
</dbReference>
<dbReference type="InterPro" id="IPR039420">
    <property type="entry name" value="WalR-like"/>
</dbReference>
<evidence type="ECO:0000256" key="3">
    <source>
        <dbReference type="ARBA" id="ARBA00023125"/>
    </source>
</evidence>
<dbReference type="PROSITE" id="PS50110">
    <property type="entry name" value="RESPONSE_REGULATORY"/>
    <property type="match status" value="1"/>
</dbReference>
<dbReference type="Gene3D" id="3.40.50.2300">
    <property type="match status" value="1"/>
</dbReference>
<keyword evidence="8" id="KW-1185">Reference proteome</keyword>
<feature type="modified residue" description="4-aspartylphosphate" evidence="5">
    <location>
        <position position="52"/>
    </location>
</feature>
<sequence length="124" mass="13551">MAVILVVDDDPDICDLVSLKFEQSGFDVITAGNGDDALELGRTKIPDLIVLDLMMPGMSGLDVCREFRKDPALDRVPVIMLTAKAQESDLEQGFAAGADDYVTKPFSPRELLTRARAVLARGRR</sequence>
<proteinExistence type="predicted"/>
<keyword evidence="2" id="KW-0805">Transcription regulation</keyword>
<feature type="domain" description="Response regulatory" evidence="6">
    <location>
        <begin position="3"/>
        <end position="119"/>
    </location>
</feature>
<dbReference type="SMART" id="SM00448">
    <property type="entry name" value="REC"/>
    <property type="match status" value="1"/>
</dbReference>
<reference evidence="8" key="1">
    <citation type="journal article" date="2019" name="Int. J. Syst. Evol. Microbiol.">
        <title>The Global Catalogue of Microorganisms (GCM) 10K type strain sequencing project: providing services to taxonomists for standard genome sequencing and annotation.</title>
        <authorList>
            <consortium name="The Broad Institute Genomics Platform"/>
            <consortium name="The Broad Institute Genome Sequencing Center for Infectious Disease"/>
            <person name="Wu L."/>
            <person name="Ma J."/>
        </authorList>
    </citation>
    <scope>NUCLEOTIDE SEQUENCE [LARGE SCALE GENOMIC DNA]</scope>
    <source>
        <strain evidence="8">JCM 9377</strain>
    </source>
</reference>
<dbReference type="SUPFAM" id="SSF52172">
    <property type="entry name" value="CheY-like"/>
    <property type="match status" value="1"/>
</dbReference>
<evidence type="ECO:0000313" key="8">
    <source>
        <dbReference type="Proteomes" id="UP001501237"/>
    </source>
</evidence>
<dbReference type="RefSeq" id="WP_344831582.1">
    <property type="nucleotide sequence ID" value="NZ_BAAAUV010000011.1"/>
</dbReference>
<dbReference type="InterPro" id="IPR001789">
    <property type="entry name" value="Sig_transdc_resp-reg_receiver"/>
</dbReference>
<name>A0ABP6QDB4_9ACTN</name>
<evidence type="ECO:0000256" key="1">
    <source>
        <dbReference type="ARBA" id="ARBA00022553"/>
    </source>
</evidence>
<accession>A0ABP6QDB4</accession>
<evidence type="ECO:0000256" key="4">
    <source>
        <dbReference type="ARBA" id="ARBA00023163"/>
    </source>
</evidence>
<keyword evidence="4" id="KW-0804">Transcription</keyword>
<protein>
    <recommendedName>
        <fullName evidence="6">Response regulatory domain-containing protein</fullName>
    </recommendedName>
</protein>
<keyword evidence="1 5" id="KW-0597">Phosphoprotein</keyword>
<organism evidence="7 8">
    <name type="scientific">Actinocorallia longicatena</name>
    <dbReference type="NCBI Taxonomy" id="111803"/>
    <lineage>
        <taxon>Bacteria</taxon>
        <taxon>Bacillati</taxon>
        <taxon>Actinomycetota</taxon>
        <taxon>Actinomycetes</taxon>
        <taxon>Streptosporangiales</taxon>
        <taxon>Thermomonosporaceae</taxon>
        <taxon>Actinocorallia</taxon>
    </lineage>
</organism>
<evidence type="ECO:0000256" key="5">
    <source>
        <dbReference type="PROSITE-ProRule" id="PRU00169"/>
    </source>
</evidence>
<evidence type="ECO:0000259" key="6">
    <source>
        <dbReference type="PROSITE" id="PS50110"/>
    </source>
</evidence>
<dbReference type="PANTHER" id="PTHR48111:SF4">
    <property type="entry name" value="DNA-BINDING DUAL TRANSCRIPTIONAL REGULATOR OMPR"/>
    <property type="match status" value="1"/>
</dbReference>